<accession>A0A0L8N4H6</accession>
<dbReference type="EMBL" id="LGUV01000007">
    <property type="protein sequence ID" value="KOG57498.1"/>
    <property type="molecule type" value="Genomic_DNA"/>
</dbReference>
<comment type="caution">
    <text evidence="1">The sequence shown here is derived from an EMBL/GenBank/DDBJ whole genome shotgun (WGS) entry which is preliminary data.</text>
</comment>
<name>A0A0L8N4H6_STRVG</name>
<reference evidence="2" key="1">
    <citation type="submission" date="2015-07" db="EMBL/GenBank/DDBJ databases">
        <authorList>
            <consortium name="Consortium for Microbial Forensics and Genomics (microFORGE)"/>
            <person name="Knight B.M."/>
            <person name="Roberts D.P."/>
            <person name="Lin D."/>
            <person name="Hari K."/>
            <person name="Fletcher J."/>
            <person name="Melcher U."/>
            <person name="Blagden T."/>
            <person name="Winegar R.A."/>
        </authorList>
    </citation>
    <scope>NUCLEOTIDE SEQUENCE [LARGE SCALE GENOMIC DNA]</scope>
    <source>
        <strain evidence="2">NRRL B-1447</strain>
    </source>
</reference>
<dbReference type="AlphaFoldDB" id="A0A0L8N4H6"/>
<sequence>MQKCLQVERVSLSMLVQPLCRCTVQSCDCAQLRYFSSSEAVQINDLGVLSSCRQPFPVLCIPSAAVRSGSKNNQYLVGPQAAQDEAQGVQ</sequence>
<dbReference type="Proteomes" id="UP000037084">
    <property type="component" value="Unassembled WGS sequence"/>
</dbReference>
<gene>
    <name evidence="1" type="ORF">ADK75_03910</name>
</gene>
<evidence type="ECO:0000313" key="2">
    <source>
        <dbReference type="Proteomes" id="UP000037084"/>
    </source>
</evidence>
<protein>
    <submittedName>
        <fullName evidence="1">Uncharacterized protein</fullName>
    </submittedName>
</protein>
<organism evidence="1 2">
    <name type="scientific">Streptomyces virginiae</name>
    <name type="common">Streptomyces cinnamonensis</name>
    <dbReference type="NCBI Taxonomy" id="1961"/>
    <lineage>
        <taxon>Bacteria</taxon>
        <taxon>Bacillati</taxon>
        <taxon>Actinomycetota</taxon>
        <taxon>Actinomycetes</taxon>
        <taxon>Kitasatosporales</taxon>
        <taxon>Streptomycetaceae</taxon>
        <taxon>Streptomyces</taxon>
    </lineage>
</organism>
<evidence type="ECO:0000313" key="1">
    <source>
        <dbReference type="EMBL" id="KOG57498.1"/>
    </source>
</evidence>
<proteinExistence type="predicted"/>